<feature type="region of interest" description="Disordered" evidence="4">
    <location>
        <begin position="1"/>
        <end position="25"/>
    </location>
</feature>
<keyword evidence="7" id="KW-1185">Reference proteome</keyword>
<evidence type="ECO:0000256" key="1">
    <source>
        <dbReference type="ARBA" id="ARBA00023015"/>
    </source>
</evidence>
<dbReference type="InterPro" id="IPR000524">
    <property type="entry name" value="Tscrpt_reg_HTH_GntR"/>
</dbReference>
<dbReference type="InterPro" id="IPR036390">
    <property type="entry name" value="WH_DNA-bd_sf"/>
</dbReference>
<dbReference type="SMART" id="SM00895">
    <property type="entry name" value="FCD"/>
    <property type="match status" value="1"/>
</dbReference>
<dbReference type="SUPFAM" id="SSF48008">
    <property type="entry name" value="GntR ligand-binding domain-like"/>
    <property type="match status" value="1"/>
</dbReference>
<sequence length="254" mass="27565">MATTDHSNQILERSSLATDANGARKTQRVAEVETKLREAIASGRYPVGSRLPTETELTESLNVSRSVLREAVAALRSQGLLRSQQGAGVFVLRDRAVSSPLGLLTEASATISDVIEELELRTAVEIEAAGLASKRGSPAQLAEIESCHTRFGAALDAGDRTEEIDSAFHRAIARATNNARFSAFLSHMGERTIPRAAIQARLGREALPRRDIQLHEEHAAIVRAIIAQDEDGARTAMRDHLGGAMLRYRQMIHG</sequence>
<dbReference type="Gene3D" id="1.10.10.10">
    <property type="entry name" value="Winged helix-like DNA-binding domain superfamily/Winged helix DNA-binding domain"/>
    <property type="match status" value="1"/>
</dbReference>
<dbReference type="InterPro" id="IPR011711">
    <property type="entry name" value="GntR_C"/>
</dbReference>
<evidence type="ECO:0000256" key="3">
    <source>
        <dbReference type="ARBA" id="ARBA00023163"/>
    </source>
</evidence>
<dbReference type="EMBL" id="JBHTJV010000002">
    <property type="protein sequence ID" value="MFD0915205.1"/>
    <property type="molecule type" value="Genomic_DNA"/>
</dbReference>
<dbReference type="CDD" id="cd07377">
    <property type="entry name" value="WHTH_GntR"/>
    <property type="match status" value="1"/>
</dbReference>
<evidence type="ECO:0000313" key="6">
    <source>
        <dbReference type="EMBL" id="MFD0915205.1"/>
    </source>
</evidence>
<dbReference type="PROSITE" id="PS50949">
    <property type="entry name" value="HTH_GNTR"/>
    <property type="match status" value="1"/>
</dbReference>
<dbReference type="PRINTS" id="PR00035">
    <property type="entry name" value="HTHGNTR"/>
</dbReference>
<reference evidence="7" key="1">
    <citation type="journal article" date="2019" name="Int. J. Syst. Evol. Microbiol.">
        <title>The Global Catalogue of Microorganisms (GCM) 10K type strain sequencing project: providing services to taxonomists for standard genome sequencing and annotation.</title>
        <authorList>
            <consortium name="The Broad Institute Genomics Platform"/>
            <consortium name="The Broad Institute Genome Sequencing Center for Infectious Disease"/>
            <person name="Wu L."/>
            <person name="Ma J."/>
        </authorList>
    </citation>
    <scope>NUCLEOTIDE SEQUENCE [LARGE SCALE GENOMIC DNA]</scope>
    <source>
        <strain evidence="7">CCUG 60023</strain>
    </source>
</reference>
<dbReference type="SUPFAM" id="SSF46785">
    <property type="entry name" value="Winged helix' DNA-binding domain"/>
    <property type="match status" value="1"/>
</dbReference>
<dbReference type="InterPro" id="IPR008920">
    <property type="entry name" value="TF_FadR/GntR_C"/>
</dbReference>
<dbReference type="Pfam" id="PF07729">
    <property type="entry name" value="FCD"/>
    <property type="match status" value="1"/>
</dbReference>
<dbReference type="PANTHER" id="PTHR43537:SF51">
    <property type="entry name" value="HTH-TYPE TRANSCRIPTIONAL REGULATOR LGOR-RELATED"/>
    <property type="match status" value="1"/>
</dbReference>
<feature type="domain" description="HTH gntR-type" evidence="5">
    <location>
        <begin position="26"/>
        <end position="94"/>
    </location>
</feature>
<dbReference type="SMART" id="SM00345">
    <property type="entry name" value="HTH_GNTR"/>
    <property type="match status" value="1"/>
</dbReference>
<proteinExistence type="predicted"/>
<accession>A0ABW3FAB1</accession>
<comment type="caution">
    <text evidence="6">The sequence shown here is derived from an EMBL/GenBank/DDBJ whole genome shotgun (WGS) entry which is preliminary data.</text>
</comment>
<dbReference type="Proteomes" id="UP001597101">
    <property type="component" value="Unassembled WGS sequence"/>
</dbReference>
<protein>
    <submittedName>
        <fullName evidence="6">FadR/GntR family transcriptional regulator</fullName>
    </submittedName>
</protein>
<organism evidence="6 7">
    <name type="scientific">Pseudahrensia aquimaris</name>
    <dbReference type="NCBI Taxonomy" id="744461"/>
    <lineage>
        <taxon>Bacteria</taxon>
        <taxon>Pseudomonadati</taxon>
        <taxon>Pseudomonadota</taxon>
        <taxon>Alphaproteobacteria</taxon>
        <taxon>Hyphomicrobiales</taxon>
        <taxon>Ahrensiaceae</taxon>
        <taxon>Pseudahrensia</taxon>
    </lineage>
</organism>
<evidence type="ECO:0000313" key="7">
    <source>
        <dbReference type="Proteomes" id="UP001597101"/>
    </source>
</evidence>
<dbReference type="RefSeq" id="WP_377211055.1">
    <property type="nucleotide sequence ID" value="NZ_JBHTJV010000002.1"/>
</dbReference>
<name>A0ABW3FAB1_9HYPH</name>
<evidence type="ECO:0000259" key="5">
    <source>
        <dbReference type="PROSITE" id="PS50949"/>
    </source>
</evidence>
<dbReference type="InterPro" id="IPR036388">
    <property type="entry name" value="WH-like_DNA-bd_sf"/>
</dbReference>
<dbReference type="Gene3D" id="1.20.120.530">
    <property type="entry name" value="GntR ligand-binding domain-like"/>
    <property type="match status" value="1"/>
</dbReference>
<keyword evidence="3" id="KW-0804">Transcription</keyword>
<keyword evidence="2" id="KW-0238">DNA-binding</keyword>
<gene>
    <name evidence="6" type="ORF">ACFQ14_02175</name>
</gene>
<keyword evidence="1" id="KW-0805">Transcription regulation</keyword>
<evidence type="ECO:0000256" key="4">
    <source>
        <dbReference type="SAM" id="MobiDB-lite"/>
    </source>
</evidence>
<dbReference type="PANTHER" id="PTHR43537">
    <property type="entry name" value="TRANSCRIPTIONAL REGULATOR, GNTR FAMILY"/>
    <property type="match status" value="1"/>
</dbReference>
<feature type="compositionally biased region" description="Polar residues" evidence="4">
    <location>
        <begin position="1"/>
        <end position="18"/>
    </location>
</feature>
<dbReference type="Pfam" id="PF00392">
    <property type="entry name" value="GntR"/>
    <property type="match status" value="1"/>
</dbReference>
<evidence type="ECO:0000256" key="2">
    <source>
        <dbReference type="ARBA" id="ARBA00023125"/>
    </source>
</evidence>